<organism evidence="2 4">
    <name type="scientific">Novosphingobium subterraneum</name>
    <dbReference type="NCBI Taxonomy" id="48936"/>
    <lineage>
        <taxon>Bacteria</taxon>
        <taxon>Pseudomonadati</taxon>
        <taxon>Pseudomonadota</taxon>
        <taxon>Alphaproteobacteria</taxon>
        <taxon>Sphingomonadales</taxon>
        <taxon>Sphingomonadaceae</taxon>
        <taxon>Novosphingobium</taxon>
    </lineage>
</organism>
<comment type="caution">
    <text evidence="2">The sequence shown here is derived from an EMBL/GenBank/DDBJ whole genome shotgun (WGS) entry which is preliminary data.</text>
</comment>
<dbReference type="AlphaFoldDB" id="A0A0B8ZS54"/>
<dbReference type="Proteomes" id="UP000031338">
    <property type="component" value="Unassembled WGS sequence"/>
</dbReference>
<protein>
    <submittedName>
        <fullName evidence="2">Uncharacterized protein</fullName>
    </submittedName>
</protein>
<gene>
    <name evidence="2" type="ORF">NJ75_00004</name>
    <name evidence="3" type="ORF">NJ75_00226</name>
</gene>
<evidence type="ECO:0000313" key="3">
    <source>
        <dbReference type="EMBL" id="KHS49523.1"/>
    </source>
</evidence>
<keyword evidence="1" id="KW-0812">Transmembrane</keyword>
<proteinExistence type="predicted"/>
<evidence type="ECO:0000313" key="4">
    <source>
        <dbReference type="Proteomes" id="UP000031338"/>
    </source>
</evidence>
<dbReference type="PATRIC" id="fig|48936.3.peg.231"/>
<accession>A0A0B8ZS54</accession>
<keyword evidence="1" id="KW-1133">Transmembrane helix</keyword>
<evidence type="ECO:0000256" key="1">
    <source>
        <dbReference type="SAM" id="Phobius"/>
    </source>
</evidence>
<name>A0A0B8ZS54_9SPHN</name>
<keyword evidence="4" id="KW-1185">Reference proteome</keyword>
<reference evidence="2 4" key="1">
    <citation type="submission" date="2014-10" db="EMBL/GenBank/DDBJ databases">
        <title>Draft genome sequence of Novosphingobium subterraneum DSM 12447.</title>
        <authorList>
            <person name="Gan H.M."/>
            <person name="Gan H.Y."/>
            <person name="Savka M.A."/>
        </authorList>
    </citation>
    <scope>NUCLEOTIDE SEQUENCE [LARGE SCALE GENOMIC DNA]</scope>
    <source>
        <strain evidence="2 4">DSM 12447</strain>
    </source>
</reference>
<keyword evidence="1" id="KW-0472">Membrane</keyword>
<dbReference type="EMBL" id="JRVC01000001">
    <property type="protein sequence ID" value="KHS49523.1"/>
    <property type="molecule type" value="Genomic_DNA"/>
</dbReference>
<evidence type="ECO:0000313" key="2">
    <source>
        <dbReference type="EMBL" id="KHS49301.1"/>
    </source>
</evidence>
<sequence>MKQEALIAWTSLYIGVGMMALICAVLSVVVTADDWRSGRWRPTHQTGLQKALVIPKLWLRWQLNYLKGAPVILAISVYYAWHVGFSVFWDV</sequence>
<feature type="transmembrane region" description="Helical" evidence="1">
    <location>
        <begin position="6"/>
        <end position="32"/>
    </location>
</feature>
<dbReference type="RefSeq" id="WP_039330618.1">
    <property type="nucleotide sequence ID" value="NZ_JRVC01000001.1"/>
</dbReference>
<feature type="transmembrane region" description="Helical" evidence="1">
    <location>
        <begin position="65"/>
        <end position="89"/>
    </location>
</feature>
<dbReference type="EMBL" id="JRVC01000001">
    <property type="protein sequence ID" value="KHS49301.1"/>
    <property type="molecule type" value="Genomic_DNA"/>
</dbReference>